<dbReference type="GO" id="GO:0004190">
    <property type="term" value="F:aspartic-type endopeptidase activity"/>
    <property type="evidence" value="ECO:0007669"/>
    <property type="project" value="UniProtKB-KW"/>
</dbReference>
<evidence type="ECO:0000256" key="1">
    <source>
        <dbReference type="ARBA" id="ARBA00004571"/>
    </source>
</evidence>
<keyword evidence="4 11" id="KW-0645">Protease</keyword>
<evidence type="ECO:0000256" key="10">
    <source>
        <dbReference type="ARBA" id="ARBA00023237"/>
    </source>
</evidence>
<evidence type="ECO:0000256" key="7">
    <source>
        <dbReference type="ARBA" id="ARBA00022750"/>
    </source>
</evidence>
<evidence type="ECO:0000256" key="6">
    <source>
        <dbReference type="ARBA" id="ARBA00022729"/>
    </source>
</evidence>
<proteinExistence type="inferred from homology"/>
<evidence type="ECO:0000256" key="4">
    <source>
        <dbReference type="ARBA" id="ARBA00022670"/>
    </source>
</evidence>
<reference evidence="11" key="1">
    <citation type="journal article" date="2018" name="PLoS ONE">
        <title>Characterization of plasmids harboring blaCTX-M and blaCMY genes in E. coli from French broilers.</title>
        <authorList>
            <person name="Touzain F."/>
            <person name="Le Devendec L."/>
            <person name="De Boisseson C."/>
            <person name="Baron S."/>
            <person name="Jouy E."/>
            <person name="Perrin-Guyomard A."/>
            <person name="Blanchard Y."/>
            <person name="Kempf I."/>
        </authorList>
    </citation>
    <scope>NUCLEOTIDE SEQUENCE</scope>
    <source>
        <plasmid evidence="11">pCOV28B</plasmid>
    </source>
</reference>
<evidence type="ECO:0000256" key="8">
    <source>
        <dbReference type="ARBA" id="ARBA00022801"/>
    </source>
</evidence>
<evidence type="ECO:0000256" key="9">
    <source>
        <dbReference type="ARBA" id="ARBA00023136"/>
    </source>
</evidence>
<dbReference type="InterPro" id="IPR020080">
    <property type="entry name" value="OM_adhesin/peptidase_omptin"/>
</dbReference>
<evidence type="ECO:0000256" key="2">
    <source>
        <dbReference type="ARBA" id="ARBA00006923"/>
    </source>
</evidence>
<evidence type="ECO:0000256" key="3">
    <source>
        <dbReference type="ARBA" id="ARBA00022452"/>
    </source>
</evidence>
<evidence type="ECO:0000256" key="5">
    <source>
        <dbReference type="ARBA" id="ARBA00022692"/>
    </source>
</evidence>
<dbReference type="InterPro" id="IPR020079">
    <property type="entry name" value="Peptidase_A26_CS"/>
</dbReference>
<dbReference type="PRINTS" id="PR00482">
    <property type="entry name" value="OMPTIN"/>
</dbReference>
<dbReference type="EC" id="3.4.23.49" evidence="11"/>
<dbReference type="InterPro" id="IPR053724">
    <property type="entry name" value="OMP_A26_sf"/>
</dbReference>
<dbReference type="EMBL" id="MG649028">
    <property type="protein sequence ID" value="AUH19477.1"/>
    <property type="molecule type" value="Genomic_DNA"/>
</dbReference>
<dbReference type="GO" id="GO:0009279">
    <property type="term" value="C:cell outer membrane"/>
    <property type="evidence" value="ECO:0007669"/>
    <property type="project" value="UniProtKB-SubCell"/>
</dbReference>
<keyword evidence="8 11" id="KW-0378">Hydrolase</keyword>
<dbReference type="AlphaFoldDB" id="A0A2H5C950"/>
<keyword evidence="7" id="KW-0064">Aspartyl protease</keyword>
<comment type="subcellular location">
    <subcellularLocation>
        <location evidence="1">Cell outer membrane</location>
        <topology evidence="1">Multi-pass membrane protein</topology>
    </subcellularLocation>
</comment>
<dbReference type="InterPro" id="IPR000036">
    <property type="entry name" value="Peptidase_A26_omptin"/>
</dbReference>
<gene>
    <name evidence="11" type="primary">ompT_2</name>
    <name evidence="11" type="ORF">PCOV28B_00011</name>
</gene>
<protein>
    <submittedName>
        <fullName evidence="11">Protease 7</fullName>
        <ecNumber evidence="11">3.4.23.49</ecNumber>
    </submittedName>
</protein>
<keyword evidence="10" id="KW-0998">Cell outer membrane</keyword>
<sequence length="216" mass="24877">MIDRDWQDPDKPGIWTDESRHPDTCLNFANEFDLNIKGWLLNEPDYRLGLMAGYQESCYSFTARGGSYIYSDGGFRDDIGSIPNGERVIGYKQRFKMPYIGLTGSYRYEDFEFGGTFKYSGWVEASDNDEHYARVKRITYRSKVKDQNYYSIAVNAGYYVTPNAKVYVEGAWNRVTNKKGDTSLYDHNDNTSEYSKNGAGIENYNFITTAGLKYTF</sequence>
<dbReference type="SUPFAM" id="SSF69917">
    <property type="entry name" value="OMPT-like"/>
    <property type="match status" value="1"/>
</dbReference>
<organism evidence="11">
    <name type="scientific">Escherichia coli</name>
    <dbReference type="NCBI Taxonomy" id="562"/>
    <lineage>
        <taxon>Bacteria</taxon>
        <taxon>Pseudomonadati</taxon>
        <taxon>Pseudomonadota</taxon>
        <taxon>Gammaproteobacteria</taxon>
        <taxon>Enterobacterales</taxon>
        <taxon>Enterobacteriaceae</taxon>
        <taxon>Escherichia</taxon>
    </lineage>
</organism>
<comment type="similarity">
    <text evidence="2">Belongs to the peptidase A26 family.</text>
</comment>
<keyword evidence="5" id="KW-0812">Transmembrane</keyword>
<geneLocation type="plasmid" evidence="11">
    <name>pCOV28B</name>
</geneLocation>
<dbReference type="Pfam" id="PF01278">
    <property type="entry name" value="Omptin"/>
    <property type="match status" value="1"/>
</dbReference>
<dbReference type="GO" id="GO:0006508">
    <property type="term" value="P:proteolysis"/>
    <property type="evidence" value="ECO:0007669"/>
    <property type="project" value="UniProtKB-KW"/>
</dbReference>
<evidence type="ECO:0000313" key="11">
    <source>
        <dbReference type="EMBL" id="AUH19477.1"/>
    </source>
</evidence>
<keyword evidence="11" id="KW-0614">Plasmid</keyword>
<accession>A0A2H5C950</accession>
<name>A0A2H5C950_ECOLX</name>
<keyword evidence="6" id="KW-0732">Signal</keyword>
<dbReference type="PROSITE" id="PS00834">
    <property type="entry name" value="OMPTIN_1"/>
    <property type="match status" value="1"/>
</dbReference>
<dbReference type="Gene3D" id="2.40.128.90">
    <property type="entry name" value="OMPT-like"/>
    <property type="match status" value="1"/>
</dbReference>
<keyword evidence="3" id="KW-1134">Transmembrane beta strand</keyword>
<keyword evidence="9" id="KW-0472">Membrane</keyword>